<evidence type="ECO:0000313" key="1">
    <source>
        <dbReference type="EMBL" id="CRL17230.1"/>
    </source>
</evidence>
<evidence type="ECO:0000313" key="2">
    <source>
        <dbReference type="Proteomes" id="UP000053732"/>
    </source>
</evidence>
<keyword evidence="2" id="KW-1185">Reference proteome</keyword>
<dbReference type="AlphaFoldDB" id="A0A0G4NSY7"/>
<proteinExistence type="predicted"/>
<organism evidence="1 2">
    <name type="scientific">Penicillium camemberti (strain FM 013)</name>
    <dbReference type="NCBI Taxonomy" id="1429867"/>
    <lineage>
        <taxon>Eukaryota</taxon>
        <taxon>Fungi</taxon>
        <taxon>Dikarya</taxon>
        <taxon>Ascomycota</taxon>
        <taxon>Pezizomycotina</taxon>
        <taxon>Eurotiomycetes</taxon>
        <taxon>Eurotiomycetidae</taxon>
        <taxon>Eurotiales</taxon>
        <taxon>Aspergillaceae</taxon>
        <taxon>Penicillium</taxon>
    </lineage>
</organism>
<gene>
    <name evidence="1" type="ORF">PCAMFM013_S001g000190</name>
</gene>
<name>A0A0G4NSY7_PENC3</name>
<reference evidence="1 2" key="1">
    <citation type="journal article" date="2014" name="Nat. Commun.">
        <title>Multiple recent horizontal transfers of a large genomic region in cheese making fungi.</title>
        <authorList>
            <person name="Cheeseman K."/>
            <person name="Ropars J."/>
            <person name="Renault P."/>
            <person name="Dupont J."/>
            <person name="Gouzy J."/>
            <person name="Branca A."/>
            <person name="Abraham A.L."/>
            <person name="Ceppi M."/>
            <person name="Conseiller E."/>
            <person name="Debuchy R."/>
            <person name="Malagnac F."/>
            <person name="Goarin A."/>
            <person name="Silar P."/>
            <person name="Lacoste S."/>
            <person name="Sallet E."/>
            <person name="Bensimon A."/>
            <person name="Giraud T."/>
            <person name="Brygoo Y."/>
        </authorList>
    </citation>
    <scope>NUCLEOTIDE SEQUENCE [LARGE SCALE GENOMIC DNA]</scope>
    <source>
        <strain evidence="2">FM 013</strain>
    </source>
</reference>
<sequence length="41" mass="4848">MPWDRPIGHWTRQVLKKVTRARSLVRESHQLVKSQHATGQK</sequence>
<accession>A0A0G4NSY7</accession>
<protein>
    <submittedName>
        <fullName evidence="1">Str. FM013</fullName>
    </submittedName>
</protein>
<dbReference type="Proteomes" id="UP000053732">
    <property type="component" value="Unassembled WGS sequence"/>
</dbReference>
<dbReference type="EMBL" id="HG793134">
    <property type="protein sequence ID" value="CRL17230.1"/>
    <property type="molecule type" value="Genomic_DNA"/>
</dbReference>